<dbReference type="InterPro" id="IPR003018">
    <property type="entry name" value="GAF"/>
</dbReference>
<dbReference type="SMART" id="SM00065">
    <property type="entry name" value="GAF"/>
    <property type="match status" value="1"/>
</dbReference>
<reference evidence="4 5" key="1">
    <citation type="submission" date="2020-07" db="EMBL/GenBank/DDBJ databases">
        <title>Exploring microbial biodiversity for novel pathways involved in the catabolism of aromatic compounds derived from lignin.</title>
        <authorList>
            <person name="Elkins J."/>
        </authorList>
    </citation>
    <scope>NUCLEOTIDE SEQUENCE [LARGE SCALE GENOMIC DNA]</scope>
    <source>
        <strain evidence="4 5">H2C3B</strain>
    </source>
</reference>
<sequence>MKPKSLYVTLSALMIGLVALVYSVLLLQEQSRGNTMLLRQAAEQAQYVGREAAAAVESELRPARVDVALLASSVLGRVSTQAERLRTLPVLAEALRSNTSVSAIYFATTSGSFMLLRRLNGALARENMGAPPGAAFGLQSVSRDTGVAVGAYSYFDADMREIERREMPDYDFDPRSRNWFELARHAGDGVAVQSQPYLFFTTGEPGLTLAEARSDIVVGADVSLETLSQLLSQTNISASAELLIATNGGELLAQSKGKDVSPASRFRVLPTVDAAASPLMKVLWHRRDGQGQLEPVQSVAGREWVAHSVTLATDARKDSAPLTLLIAAPRDELQASEIKSRRHGFYISLGLMLSMLPLVHWLANRIAQPLRNLAQQAEAITHFNFDGTDPQRSLIREVDRLATAMTTMKHTLHRFLEISSSLNAEHDFDTLMDRILRETMHISAASGGAVHLLSRDGSQLEPAALRLHGQAAIAEGPTWDVDVPHPVAAPVRALRTDSVVEMDLARDDATNLAIFGSLFSSLGATRLRLLSMPLKNRQMEIIGTLTLSFPIGAGTEIQPLTSELIDLIRALSGTAALAIDNHLLLRTSRNLLASFIQLIAGAIDAKSPYTGGHCQRVPDLVKMLARATCDAKEGPFADFTMDADQWETLHIAAWLHDCGKVTTPDYVVDKATKLETIYNRIHEIRTRFEVLKRDALIERLEARLGEEGTGHARAESVDAHTRLDEEFAFIAACNHGGEYMSPEHQVRLREIAQTRWWRTLDNRLGLSAEERQRMGSAPAPLPAHELLLSDRPEHILPRPPGERLVPGNRWGFNISQPEQLYNRGELHNLSVSRGTLTSEERYKINEHMVQTIRMLGELPFPKHLQAVPEIAGGHHEQICGKGYPRGLTGAQMSPQARMMAVADVFEALTAEDRPYKPGKTLSEALEIMRRMTLDKHLDAELYELFLRSGVCMEYARRHMKSDSIDVDDVLRYSVRSEPVCS</sequence>
<dbReference type="InterPro" id="IPR003607">
    <property type="entry name" value="HD/PDEase_dom"/>
</dbReference>
<dbReference type="SMART" id="SM00471">
    <property type="entry name" value="HDc"/>
    <property type="match status" value="1"/>
</dbReference>
<feature type="domain" description="HAMP" evidence="2">
    <location>
        <begin position="364"/>
        <end position="417"/>
    </location>
</feature>
<dbReference type="GO" id="GO:0007165">
    <property type="term" value="P:signal transduction"/>
    <property type="evidence" value="ECO:0007669"/>
    <property type="project" value="InterPro"/>
</dbReference>
<organism evidence="4 5">
    <name type="scientific">Paraburkholderia bryophila</name>
    <dbReference type="NCBI Taxonomy" id="420952"/>
    <lineage>
        <taxon>Bacteria</taxon>
        <taxon>Pseudomonadati</taxon>
        <taxon>Pseudomonadota</taxon>
        <taxon>Betaproteobacteria</taxon>
        <taxon>Burkholderiales</taxon>
        <taxon>Burkholderiaceae</taxon>
        <taxon>Paraburkholderia</taxon>
    </lineage>
</organism>
<dbReference type="GO" id="GO:0016020">
    <property type="term" value="C:membrane"/>
    <property type="evidence" value="ECO:0007669"/>
    <property type="project" value="InterPro"/>
</dbReference>
<name>A0A7Z0B1A4_9BURK</name>
<keyword evidence="1" id="KW-0472">Membrane</keyword>
<dbReference type="PROSITE" id="PS51832">
    <property type="entry name" value="HD_GYP"/>
    <property type="match status" value="1"/>
</dbReference>
<dbReference type="Pfam" id="PF13487">
    <property type="entry name" value="HD_5"/>
    <property type="match status" value="1"/>
</dbReference>
<proteinExistence type="predicted"/>
<dbReference type="Gene3D" id="3.30.450.40">
    <property type="match status" value="1"/>
</dbReference>
<evidence type="ECO:0000259" key="2">
    <source>
        <dbReference type="PROSITE" id="PS50885"/>
    </source>
</evidence>
<dbReference type="CDD" id="cd00077">
    <property type="entry name" value="HDc"/>
    <property type="match status" value="1"/>
</dbReference>
<dbReference type="GO" id="GO:0008081">
    <property type="term" value="F:phosphoric diester hydrolase activity"/>
    <property type="evidence" value="ECO:0007669"/>
    <property type="project" value="UniProtKB-ARBA"/>
</dbReference>
<dbReference type="SUPFAM" id="SSF109604">
    <property type="entry name" value="HD-domain/PDEase-like"/>
    <property type="match status" value="1"/>
</dbReference>
<evidence type="ECO:0000313" key="5">
    <source>
        <dbReference type="Proteomes" id="UP000572540"/>
    </source>
</evidence>
<evidence type="ECO:0000259" key="3">
    <source>
        <dbReference type="PROSITE" id="PS51832"/>
    </source>
</evidence>
<dbReference type="InterPro" id="IPR003660">
    <property type="entry name" value="HAMP_dom"/>
</dbReference>
<evidence type="ECO:0000313" key="4">
    <source>
        <dbReference type="EMBL" id="NYH16668.1"/>
    </source>
</evidence>
<dbReference type="Pfam" id="PF01590">
    <property type="entry name" value="GAF"/>
    <property type="match status" value="1"/>
</dbReference>
<dbReference type="Proteomes" id="UP000572540">
    <property type="component" value="Unassembled WGS sequence"/>
</dbReference>
<keyword evidence="1" id="KW-1133">Transmembrane helix</keyword>
<dbReference type="SMART" id="SM00304">
    <property type="entry name" value="HAMP"/>
    <property type="match status" value="1"/>
</dbReference>
<dbReference type="EMBL" id="JACCAU010000001">
    <property type="protein sequence ID" value="NYH16668.1"/>
    <property type="molecule type" value="Genomic_DNA"/>
</dbReference>
<dbReference type="PANTHER" id="PTHR43155:SF2">
    <property type="entry name" value="CYCLIC DI-GMP PHOSPHODIESTERASE PA4108"/>
    <property type="match status" value="1"/>
</dbReference>
<accession>A0A7Z0B1A4</accession>
<dbReference type="InterPro" id="IPR029016">
    <property type="entry name" value="GAF-like_dom_sf"/>
</dbReference>
<gene>
    <name evidence="4" type="ORF">GGD41_003896</name>
</gene>
<dbReference type="PROSITE" id="PS50885">
    <property type="entry name" value="HAMP"/>
    <property type="match status" value="1"/>
</dbReference>
<dbReference type="SUPFAM" id="SSF55781">
    <property type="entry name" value="GAF domain-like"/>
    <property type="match status" value="1"/>
</dbReference>
<dbReference type="Pfam" id="PF00672">
    <property type="entry name" value="HAMP"/>
    <property type="match status" value="1"/>
</dbReference>
<protein>
    <submittedName>
        <fullName evidence="4">HD-GYP domain-containing protein (C-di-GMP phosphodiesterase class II)</fullName>
    </submittedName>
</protein>
<dbReference type="InterPro" id="IPR037522">
    <property type="entry name" value="HD_GYP_dom"/>
</dbReference>
<dbReference type="Gene3D" id="6.10.340.10">
    <property type="match status" value="1"/>
</dbReference>
<feature type="transmembrane region" description="Helical" evidence="1">
    <location>
        <begin position="344"/>
        <end position="363"/>
    </location>
</feature>
<dbReference type="PANTHER" id="PTHR43155">
    <property type="entry name" value="CYCLIC DI-GMP PHOSPHODIESTERASE PA4108-RELATED"/>
    <property type="match status" value="1"/>
</dbReference>
<comment type="caution">
    <text evidence="4">The sequence shown here is derived from an EMBL/GenBank/DDBJ whole genome shotgun (WGS) entry which is preliminary data.</text>
</comment>
<dbReference type="AlphaFoldDB" id="A0A7Z0B1A4"/>
<dbReference type="Gene3D" id="3.30.450.20">
    <property type="entry name" value="PAS domain"/>
    <property type="match status" value="2"/>
</dbReference>
<dbReference type="Gene3D" id="1.10.3210.10">
    <property type="entry name" value="Hypothetical protein af1432"/>
    <property type="match status" value="2"/>
</dbReference>
<keyword evidence="1" id="KW-0812">Transmembrane</keyword>
<feature type="transmembrane region" description="Helical" evidence="1">
    <location>
        <begin position="6"/>
        <end position="27"/>
    </location>
</feature>
<feature type="domain" description="HD-GYP" evidence="3">
    <location>
        <begin position="760"/>
        <end position="961"/>
    </location>
</feature>
<dbReference type="RefSeq" id="WP_179713073.1">
    <property type="nucleotide sequence ID" value="NZ_JACCAU010000001.1"/>
</dbReference>
<evidence type="ECO:0000256" key="1">
    <source>
        <dbReference type="SAM" id="Phobius"/>
    </source>
</evidence>